<dbReference type="EMBL" id="CM051404">
    <property type="protein sequence ID" value="KAJ4707231.1"/>
    <property type="molecule type" value="Genomic_DNA"/>
</dbReference>
<name>A0ACC1X7R0_MELAZ</name>
<protein>
    <submittedName>
        <fullName evidence="1">Serpin-ZX like</fullName>
    </submittedName>
</protein>
<evidence type="ECO:0000313" key="1">
    <source>
        <dbReference type="EMBL" id="KAJ4707231.1"/>
    </source>
</evidence>
<gene>
    <name evidence="1" type="ORF">OWV82_020779</name>
</gene>
<proteinExistence type="predicted"/>
<organism evidence="1 2">
    <name type="scientific">Melia azedarach</name>
    <name type="common">Chinaberry tree</name>
    <dbReference type="NCBI Taxonomy" id="155640"/>
    <lineage>
        <taxon>Eukaryota</taxon>
        <taxon>Viridiplantae</taxon>
        <taxon>Streptophyta</taxon>
        <taxon>Embryophyta</taxon>
        <taxon>Tracheophyta</taxon>
        <taxon>Spermatophyta</taxon>
        <taxon>Magnoliopsida</taxon>
        <taxon>eudicotyledons</taxon>
        <taxon>Gunneridae</taxon>
        <taxon>Pentapetalae</taxon>
        <taxon>rosids</taxon>
        <taxon>malvids</taxon>
        <taxon>Sapindales</taxon>
        <taxon>Meliaceae</taxon>
        <taxon>Melia</taxon>
    </lineage>
</organism>
<dbReference type="Proteomes" id="UP001164539">
    <property type="component" value="Chromosome 11"/>
</dbReference>
<sequence length="406" mass="45925">MEIPKYTTTSHFKTDFCVQMANYVLLQEPLKTGSNLVISPLSIHVLLSLIATGSKGRTLQQLLFHLGSRNVEDLILRSSDMIAVALPAAAVDDERNNLTGGPTLSFINGAWIKEGLKMKSSFEEIVKEVYKAIAKEVDFENKTDEVIDEINSWAEKATKGLIKSLLPENCLEGIEEKTRLILANALYFKGTWAQIFDVSGTQHRDFYLLNGQTVQVPFMTISPALHLYNSFDGFKILKIPYRNGQDIRLFSMYFFLPDAADGLRNLANRFYSIPGFFNQEYMLKHEDLTAHFWIPKFKFSFEFEASETLEKLGLDLPVSAIHAEITEMVDSPMRLVVAKMYHKSCIEINEEGTEAAASTAVIMIQQQSRYPIPSFVADHPFMFMIREEKSKVVFFLGAVLNPLSES</sequence>
<comment type="caution">
    <text evidence="1">The sequence shown here is derived from an EMBL/GenBank/DDBJ whole genome shotgun (WGS) entry which is preliminary data.</text>
</comment>
<accession>A0ACC1X7R0</accession>
<keyword evidence="2" id="KW-1185">Reference proteome</keyword>
<reference evidence="1 2" key="1">
    <citation type="journal article" date="2023" name="Science">
        <title>Complex scaffold remodeling in plant triterpene biosynthesis.</title>
        <authorList>
            <person name="De La Pena R."/>
            <person name="Hodgson H."/>
            <person name="Liu J.C."/>
            <person name="Stephenson M.J."/>
            <person name="Martin A.C."/>
            <person name="Owen C."/>
            <person name="Harkess A."/>
            <person name="Leebens-Mack J."/>
            <person name="Jimenez L.E."/>
            <person name="Osbourn A."/>
            <person name="Sattely E.S."/>
        </authorList>
    </citation>
    <scope>NUCLEOTIDE SEQUENCE [LARGE SCALE GENOMIC DNA]</scope>
    <source>
        <strain evidence="2">cv. JPN11</strain>
        <tissue evidence="1">Leaf</tissue>
    </source>
</reference>
<evidence type="ECO:0000313" key="2">
    <source>
        <dbReference type="Proteomes" id="UP001164539"/>
    </source>
</evidence>